<keyword evidence="1" id="KW-0812">Transmembrane</keyword>
<dbReference type="AlphaFoldDB" id="A0AAV2H8L0"/>
<feature type="transmembrane region" description="Helical" evidence="1">
    <location>
        <begin position="9"/>
        <end position="26"/>
    </location>
</feature>
<keyword evidence="1" id="KW-1133">Transmembrane helix</keyword>
<feature type="non-terminal residue" evidence="2">
    <location>
        <position position="140"/>
    </location>
</feature>
<proteinExistence type="predicted"/>
<evidence type="ECO:0000313" key="2">
    <source>
        <dbReference type="EMBL" id="CAL1530044.1"/>
    </source>
</evidence>
<sequence>MLHRYTKNLLLYITLVSLLSSTYIFLNIKSEIKLNQVSSQCSPTLLVDCTGSLSLSDSYYRMAKNFFHRTTFRNISTQFTLDFNSSQTTNTKTITNPSKNSIPRVSPGRIIEKLSRNEAIKISMINRPAWLKDLPPTSYP</sequence>
<evidence type="ECO:0000256" key="1">
    <source>
        <dbReference type="SAM" id="Phobius"/>
    </source>
</evidence>
<evidence type="ECO:0000313" key="3">
    <source>
        <dbReference type="Proteomes" id="UP001497497"/>
    </source>
</evidence>
<comment type="caution">
    <text evidence="2">The sequence shown here is derived from an EMBL/GenBank/DDBJ whole genome shotgun (WGS) entry which is preliminary data.</text>
</comment>
<dbReference type="Proteomes" id="UP001497497">
    <property type="component" value="Unassembled WGS sequence"/>
</dbReference>
<keyword evidence="1" id="KW-0472">Membrane</keyword>
<organism evidence="2 3">
    <name type="scientific">Lymnaea stagnalis</name>
    <name type="common">Great pond snail</name>
    <name type="synonym">Helix stagnalis</name>
    <dbReference type="NCBI Taxonomy" id="6523"/>
    <lineage>
        <taxon>Eukaryota</taxon>
        <taxon>Metazoa</taxon>
        <taxon>Spiralia</taxon>
        <taxon>Lophotrochozoa</taxon>
        <taxon>Mollusca</taxon>
        <taxon>Gastropoda</taxon>
        <taxon>Heterobranchia</taxon>
        <taxon>Euthyneura</taxon>
        <taxon>Panpulmonata</taxon>
        <taxon>Hygrophila</taxon>
        <taxon>Lymnaeoidea</taxon>
        <taxon>Lymnaeidae</taxon>
        <taxon>Lymnaea</taxon>
    </lineage>
</organism>
<reference evidence="2 3" key="1">
    <citation type="submission" date="2024-04" db="EMBL/GenBank/DDBJ databases">
        <authorList>
            <consortium name="Genoscope - CEA"/>
            <person name="William W."/>
        </authorList>
    </citation>
    <scope>NUCLEOTIDE SEQUENCE [LARGE SCALE GENOMIC DNA]</scope>
</reference>
<name>A0AAV2H8L0_LYMST</name>
<keyword evidence="3" id="KW-1185">Reference proteome</keyword>
<dbReference type="EMBL" id="CAXITT010000061">
    <property type="protein sequence ID" value="CAL1530044.1"/>
    <property type="molecule type" value="Genomic_DNA"/>
</dbReference>
<gene>
    <name evidence="2" type="ORF">GSLYS_00004177001</name>
</gene>
<accession>A0AAV2H8L0</accession>
<protein>
    <submittedName>
        <fullName evidence="2">Uncharacterized protein</fullName>
    </submittedName>
</protein>